<dbReference type="PANTHER" id="PTHR13822">
    <property type="entry name" value="ATP SYNTHASE DELTA/EPSILON CHAIN"/>
    <property type="match status" value="1"/>
</dbReference>
<organism evidence="14 15">
    <name type="scientific">Tepidamorphus gemmatus</name>
    <dbReference type="NCBI Taxonomy" id="747076"/>
    <lineage>
        <taxon>Bacteria</taxon>
        <taxon>Pseudomonadati</taxon>
        <taxon>Pseudomonadota</taxon>
        <taxon>Alphaproteobacteria</taxon>
        <taxon>Hyphomicrobiales</taxon>
        <taxon>Tepidamorphaceae</taxon>
        <taxon>Tepidamorphus</taxon>
    </lineage>
</organism>
<reference evidence="14 15" key="1">
    <citation type="submission" date="2019-03" db="EMBL/GenBank/DDBJ databases">
        <title>Genomic Encyclopedia of Type Strains, Phase IV (KMG-IV): sequencing the most valuable type-strain genomes for metagenomic binning, comparative biology and taxonomic classification.</title>
        <authorList>
            <person name="Goeker M."/>
        </authorList>
    </citation>
    <scope>NUCLEOTIDE SEQUENCE [LARGE SCALE GENOMIC DNA]</scope>
    <source>
        <strain evidence="14 15">DSM 19345</strain>
    </source>
</reference>
<dbReference type="InterPro" id="IPR020546">
    <property type="entry name" value="ATP_synth_F1_dsu/esu_N"/>
</dbReference>
<dbReference type="InterPro" id="IPR001469">
    <property type="entry name" value="ATP_synth_F1_dsu/esu"/>
</dbReference>
<dbReference type="CDD" id="cd12152">
    <property type="entry name" value="F1-ATPase_delta"/>
    <property type="match status" value="1"/>
</dbReference>
<dbReference type="GO" id="GO:0005524">
    <property type="term" value="F:ATP binding"/>
    <property type="evidence" value="ECO:0007669"/>
    <property type="project" value="UniProtKB-UniRule"/>
</dbReference>
<sequence>MAETFVFELVSPERLLMSEQVEQVDVPGSEGDFGVLAHHAPFISTLRPGLMRIRTGSQTREIFVRGGLAEVRANSLTVLAEQAIPVEEIDEGKLAEEIRNAEEDVADARDEAARHRAEVHLAQLREVVSALKAAGHA</sequence>
<dbReference type="GO" id="GO:0046933">
    <property type="term" value="F:proton-transporting ATP synthase activity, rotational mechanism"/>
    <property type="evidence" value="ECO:0007669"/>
    <property type="project" value="UniProtKB-UniRule"/>
</dbReference>
<keyword evidence="10" id="KW-1003">Cell membrane</keyword>
<dbReference type="Pfam" id="PF02823">
    <property type="entry name" value="ATP-synt_DE_N"/>
    <property type="match status" value="1"/>
</dbReference>
<gene>
    <name evidence="10" type="primary">atpC</name>
    <name evidence="14" type="ORF">EDC22_103195</name>
</gene>
<feature type="coiled-coil region" evidence="12">
    <location>
        <begin position="91"/>
        <end position="125"/>
    </location>
</feature>
<evidence type="ECO:0000256" key="1">
    <source>
        <dbReference type="ARBA" id="ARBA00003543"/>
    </source>
</evidence>
<evidence type="ECO:0000256" key="6">
    <source>
        <dbReference type="ARBA" id="ARBA00023065"/>
    </source>
</evidence>
<comment type="similarity">
    <text evidence="3 10 11">Belongs to the ATPase epsilon chain family.</text>
</comment>
<evidence type="ECO:0000256" key="8">
    <source>
        <dbReference type="ARBA" id="ARBA00023196"/>
    </source>
</evidence>
<keyword evidence="15" id="KW-1185">Reference proteome</keyword>
<proteinExistence type="inferred from homology"/>
<evidence type="ECO:0000313" key="14">
    <source>
        <dbReference type="EMBL" id="TCT11882.1"/>
    </source>
</evidence>
<dbReference type="InterPro" id="IPR036771">
    <property type="entry name" value="ATPsynth_dsu/esu_N"/>
</dbReference>
<evidence type="ECO:0000256" key="12">
    <source>
        <dbReference type="SAM" id="Coils"/>
    </source>
</evidence>
<comment type="caution">
    <text evidence="14">The sequence shown here is derived from an EMBL/GenBank/DDBJ whole genome shotgun (WGS) entry which is preliminary data.</text>
</comment>
<dbReference type="Gene3D" id="2.60.15.10">
    <property type="entry name" value="F0F1 ATP synthase delta/epsilon subunit, N-terminal"/>
    <property type="match status" value="1"/>
</dbReference>
<dbReference type="SUPFAM" id="SSF51344">
    <property type="entry name" value="Epsilon subunit of F1F0-ATP synthase N-terminal domain"/>
    <property type="match status" value="1"/>
</dbReference>
<evidence type="ECO:0000313" key="15">
    <source>
        <dbReference type="Proteomes" id="UP000295678"/>
    </source>
</evidence>
<evidence type="ECO:0000256" key="5">
    <source>
        <dbReference type="ARBA" id="ARBA00022781"/>
    </source>
</evidence>
<dbReference type="Proteomes" id="UP000295678">
    <property type="component" value="Unassembled WGS sequence"/>
</dbReference>
<comment type="subunit">
    <text evidence="10 11">F-type ATPases have 2 components, CF(1) - the catalytic core - and CF(0) - the membrane proton channel. CF(1) has five subunits: alpha(3), beta(3), gamma(1), delta(1), epsilon(1). CF(0) has three main subunits: a, b and c.</text>
</comment>
<dbReference type="GO" id="GO:0045259">
    <property type="term" value="C:proton-transporting ATP synthase complex"/>
    <property type="evidence" value="ECO:0007669"/>
    <property type="project" value="UniProtKB-KW"/>
</dbReference>
<name>A0A4R3MFE6_9HYPH</name>
<comment type="function">
    <text evidence="1 10">Produces ATP from ADP in the presence of a proton gradient across the membrane.</text>
</comment>
<feature type="domain" description="ATP synthase F1 complex delta/epsilon subunit N-terminal" evidence="13">
    <location>
        <begin position="7"/>
        <end position="83"/>
    </location>
</feature>
<dbReference type="RefSeq" id="WP_132805779.1">
    <property type="nucleotide sequence ID" value="NZ_SMAK01000003.1"/>
</dbReference>
<keyword evidence="5 10" id="KW-0375">Hydrogen ion transport</keyword>
<dbReference type="GO" id="GO:0005886">
    <property type="term" value="C:plasma membrane"/>
    <property type="evidence" value="ECO:0007669"/>
    <property type="project" value="UniProtKB-SubCell"/>
</dbReference>
<dbReference type="NCBIfam" id="NF001851">
    <property type="entry name" value="PRK00571.2-4"/>
    <property type="match status" value="1"/>
</dbReference>
<keyword evidence="6 10" id="KW-0406">Ion transport</keyword>
<evidence type="ECO:0000256" key="10">
    <source>
        <dbReference type="HAMAP-Rule" id="MF_00530"/>
    </source>
</evidence>
<keyword evidence="8 10" id="KW-0139">CF(1)</keyword>
<evidence type="ECO:0000256" key="3">
    <source>
        <dbReference type="ARBA" id="ARBA00005712"/>
    </source>
</evidence>
<dbReference type="OrthoDB" id="9799969at2"/>
<dbReference type="NCBIfam" id="TIGR01216">
    <property type="entry name" value="ATP_synt_epsi"/>
    <property type="match status" value="1"/>
</dbReference>
<comment type="subcellular location">
    <subcellularLocation>
        <location evidence="10">Cell membrane</location>
        <topology evidence="10">Peripheral membrane protein</topology>
    </subcellularLocation>
    <subcellularLocation>
        <location evidence="2">Endomembrane system</location>
        <topology evidence="2">Peripheral membrane protein</topology>
    </subcellularLocation>
</comment>
<protein>
    <recommendedName>
        <fullName evidence="10">ATP synthase epsilon chain</fullName>
    </recommendedName>
    <alternativeName>
        <fullName evidence="10">ATP synthase F1 sector epsilon subunit</fullName>
    </alternativeName>
    <alternativeName>
        <fullName evidence="10">F-ATPase epsilon subunit</fullName>
    </alternativeName>
</protein>
<evidence type="ECO:0000256" key="7">
    <source>
        <dbReference type="ARBA" id="ARBA00023136"/>
    </source>
</evidence>
<dbReference type="HAMAP" id="MF_00530">
    <property type="entry name" value="ATP_synth_epsil_bac"/>
    <property type="match status" value="1"/>
</dbReference>
<keyword evidence="7 10" id="KW-0472">Membrane</keyword>
<keyword evidence="9 10" id="KW-0066">ATP synthesis</keyword>
<keyword evidence="12" id="KW-0175">Coiled coil</keyword>
<dbReference type="PANTHER" id="PTHR13822:SF10">
    <property type="entry name" value="ATP SYNTHASE EPSILON CHAIN, CHLOROPLASTIC"/>
    <property type="match status" value="1"/>
</dbReference>
<evidence type="ECO:0000256" key="9">
    <source>
        <dbReference type="ARBA" id="ARBA00023310"/>
    </source>
</evidence>
<dbReference type="GO" id="GO:0012505">
    <property type="term" value="C:endomembrane system"/>
    <property type="evidence" value="ECO:0007669"/>
    <property type="project" value="UniProtKB-SubCell"/>
</dbReference>
<dbReference type="AlphaFoldDB" id="A0A4R3MFE6"/>
<evidence type="ECO:0000259" key="13">
    <source>
        <dbReference type="Pfam" id="PF02823"/>
    </source>
</evidence>
<evidence type="ECO:0000256" key="4">
    <source>
        <dbReference type="ARBA" id="ARBA00022448"/>
    </source>
</evidence>
<keyword evidence="4 10" id="KW-0813">Transport</keyword>
<dbReference type="EMBL" id="SMAK01000003">
    <property type="protein sequence ID" value="TCT11882.1"/>
    <property type="molecule type" value="Genomic_DNA"/>
</dbReference>
<evidence type="ECO:0000256" key="2">
    <source>
        <dbReference type="ARBA" id="ARBA00004184"/>
    </source>
</evidence>
<evidence type="ECO:0000256" key="11">
    <source>
        <dbReference type="RuleBase" id="RU003656"/>
    </source>
</evidence>
<accession>A0A4R3MFE6</accession>